<feature type="compositionally biased region" description="Acidic residues" evidence="7">
    <location>
        <begin position="413"/>
        <end position="428"/>
    </location>
</feature>
<evidence type="ECO:0000256" key="3">
    <source>
        <dbReference type="ARBA" id="ARBA00022741"/>
    </source>
</evidence>
<feature type="transmembrane region" description="Helical" evidence="8">
    <location>
        <begin position="178"/>
        <end position="196"/>
    </location>
</feature>
<accession>A0ABR3ENF3</accession>
<evidence type="ECO:0000256" key="8">
    <source>
        <dbReference type="SAM" id="Phobius"/>
    </source>
</evidence>
<organism evidence="9 10">
    <name type="scientific">Marasmius crinis-equi</name>
    <dbReference type="NCBI Taxonomy" id="585013"/>
    <lineage>
        <taxon>Eukaryota</taxon>
        <taxon>Fungi</taxon>
        <taxon>Dikarya</taxon>
        <taxon>Basidiomycota</taxon>
        <taxon>Agaricomycotina</taxon>
        <taxon>Agaricomycetes</taxon>
        <taxon>Agaricomycetidae</taxon>
        <taxon>Agaricales</taxon>
        <taxon>Marasmiineae</taxon>
        <taxon>Marasmiaceae</taxon>
        <taxon>Marasmius</taxon>
    </lineage>
</organism>
<reference evidence="9 10" key="1">
    <citation type="submission" date="2024-02" db="EMBL/GenBank/DDBJ databases">
        <title>A draft genome for the cacao thread blight pathogen Marasmius crinis-equi.</title>
        <authorList>
            <person name="Cohen S.P."/>
            <person name="Baruah I.K."/>
            <person name="Amoako-Attah I."/>
            <person name="Bukari Y."/>
            <person name="Meinhardt L.W."/>
            <person name="Bailey B.A."/>
        </authorList>
    </citation>
    <scope>NUCLEOTIDE SEQUENCE [LARGE SCALE GENOMIC DNA]</scope>
    <source>
        <strain evidence="9 10">GH-76</strain>
    </source>
</reference>
<evidence type="ECO:0000256" key="6">
    <source>
        <dbReference type="ARBA" id="ARBA00023136"/>
    </source>
</evidence>
<evidence type="ECO:0000256" key="4">
    <source>
        <dbReference type="ARBA" id="ARBA00022840"/>
    </source>
</evidence>
<dbReference type="Proteomes" id="UP001465976">
    <property type="component" value="Unassembled WGS sequence"/>
</dbReference>
<feature type="transmembrane region" description="Helical" evidence="8">
    <location>
        <begin position="109"/>
        <end position="130"/>
    </location>
</feature>
<keyword evidence="1 8" id="KW-0812">Transmembrane</keyword>
<feature type="transmembrane region" description="Helical" evidence="8">
    <location>
        <begin position="352"/>
        <end position="375"/>
    </location>
</feature>
<feature type="transmembrane region" description="Helical" evidence="8">
    <location>
        <begin position="308"/>
        <end position="332"/>
    </location>
</feature>
<evidence type="ECO:0000256" key="1">
    <source>
        <dbReference type="ARBA" id="ARBA00022692"/>
    </source>
</evidence>
<feature type="non-terminal residue" evidence="9">
    <location>
        <position position="445"/>
    </location>
</feature>
<keyword evidence="6 8" id="KW-0472">Membrane</keyword>
<protein>
    <recommendedName>
        <fullName evidence="11">ABC transmembrane type-1 domain-containing protein</fullName>
    </recommendedName>
</protein>
<evidence type="ECO:0008006" key="11">
    <source>
        <dbReference type="Google" id="ProtNLM"/>
    </source>
</evidence>
<evidence type="ECO:0000256" key="7">
    <source>
        <dbReference type="SAM" id="MobiDB-lite"/>
    </source>
</evidence>
<feature type="transmembrane region" description="Helical" evidence="8">
    <location>
        <begin position="6"/>
        <end position="25"/>
    </location>
</feature>
<keyword evidence="2" id="KW-0677">Repeat</keyword>
<keyword evidence="4" id="KW-0067">ATP-binding</keyword>
<dbReference type="InterPro" id="IPR050173">
    <property type="entry name" value="ABC_transporter_C-like"/>
</dbReference>
<feature type="transmembrane region" description="Helical" evidence="8">
    <location>
        <begin position="78"/>
        <end position="97"/>
    </location>
</feature>
<evidence type="ECO:0000313" key="10">
    <source>
        <dbReference type="Proteomes" id="UP001465976"/>
    </source>
</evidence>
<comment type="caution">
    <text evidence="9">The sequence shown here is derived from an EMBL/GenBank/DDBJ whole genome shotgun (WGS) entry which is preliminary data.</text>
</comment>
<keyword evidence="10" id="KW-1185">Reference proteome</keyword>
<dbReference type="InterPro" id="IPR036640">
    <property type="entry name" value="ABC1_TM_sf"/>
</dbReference>
<gene>
    <name evidence="9" type="ORF">V5O48_017642</name>
</gene>
<dbReference type="Gene3D" id="1.20.1560.10">
    <property type="entry name" value="ABC transporter type 1, transmembrane domain"/>
    <property type="match status" value="1"/>
</dbReference>
<evidence type="ECO:0000256" key="2">
    <source>
        <dbReference type="ARBA" id="ARBA00022737"/>
    </source>
</evidence>
<evidence type="ECO:0000313" key="9">
    <source>
        <dbReference type="EMBL" id="KAL0564406.1"/>
    </source>
</evidence>
<dbReference type="PANTHER" id="PTHR24223">
    <property type="entry name" value="ATP-BINDING CASSETTE SUB-FAMILY C"/>
    <property type="match status" value="1"/>
</dbReference>
<dbReference type="PANTHER" id="PTHR24223:SF353">
    <property type="entry name" value="ABC TRANSPORTER ATP-BINDING PROTEIN_PERMEASE VMR1-RELATED"/>
    <property type="match status" value="1"/>
</dbReference>
<dbReference type="SUPFAM" id="SSF90123">
    <property type="entry name" value="ABC transporter transmembrane region"/>
    <property type="match status" value="1"/>
</dbReference>
<feature type="region of interest" description="Disordered" evidence="7">
    <location>
        <begin position="403"/>
        <end position="445"/>
    </location>
</feature>
<name>A0ABR3ENF3_9AGAR</name>
<feature type="compositionally biased region" description="Polar residues" evidence="7">
    <location>
        <begin position="430"/>
        <end position="445"/>
    </location>
</feature>
<proteinExistence type="predicted"/>
<evidence type="ECO:0000256" key="5">
    <source>
        <dbReference type="ARBA" id="ARBA00022989"/>
    </source>
</evidence>
<keyword evidence="5 8" id="KW-1133">Transmembrane helix</keyword>
<sequence>MPHFEFAASIALASCTLASGAAFLLNRPKEGKIKLPVQVEDGVDSALDPFDVAVPEDFVDGYPIEEDVFWNQVGRRKYTLSFLAATIFILQSLRLGLSLKDSLGITTSLVGNALDVYYAFFLLALCVRSLKHRNVSAHSESVLHISALTVISALLLTTLAILPTTSSPALRHILPATLYLRYTVIALYIASSFIALSTPQGPPLHYPPSAIYLPKTVESITNMDKENVTGADSSSPWGYLMFSYTTKVVMLGNIAQSLEIGDLPILPANMRSVLNFSRIRKVAQTVKFWSAKPGSGWNVGYQLLRVNFGVLTAQFWLAVVSAVLFYLPPWFLNLLVKYLQSDPERRDRSWGWVYVFGLIIATALMHLVSAQLWSISTTVIETRFKIQLNSLLYAKTLVRKDAVSSSGPSTKSDEEDGAGEDEKDDENDFSTKAQIMTLMTTDTDR</sequence>
<keyword evidence="3" id="KW-0547">Nucleotide-binding</keyword>
<feature type="transmembrane region" description="Helical" evidence="8">
    <location>
        <begin position="142"/>
        <end position="162"/>
    </location>
</feature>
<dbReference type="EMBL" id="JBAHYK010002801">
    <property type="protein sequence ID" value="KAL0564406.1"/>
    <property type="molecule type" value="Genomic_DNA"/>
</dbReference>